<dbReference type="PROSITE" id="PS50002">
    <property type="entry name" value="SH3"/>
    <property type="match status" value="1"/>
</dbReference>
<dbReference type="SMART" id="SM00326">
    <property type="entry name" value="SH3"/>
    <property type="match status" value="1"/>
</dbReference>
<feature type="compositionally biased region" description="Low complexity" evidence="3">
    <location>
        <begin position="776"/>
        <end position="788"/>
    </location>
</feature>
<evidence type="ECO:0000259" key="4">
    <source>
        <dbReference type="PROSITE" id="PS50002"/>
    </source>
</evidence>
<evidence type="ECO:0000313" key="7">
    <source>
        <dbReference type="Proteomes" id="UP001516400"/>
    </source>
</evidence>
<dbReference type="CDD" id="cd17685">
    <property type="entry name" value="RUN_RUSC"/>
    <property type="match status" value="1"/>
</dbReference>
<name>A0ABD2NK85_9CUCU</name>
<dbReference type="EMBL" id="JABFTP020000124">
    <property type="protein sequence ID" value="KAL3279078.1"/>
    <property type="molecule type" value="Genomic_DNA"/>
</dbReference>
<dbReference type="SUPFAM" id="SSF50044">
    <property type="entry name" value="SH3-domain"/>
    <property type="match status" value="1"/>
</dbReference>
<feature type="compositionally biased region" description="Polar residues" evidence="3">
    <location>
        <begin position="110"/>
        <end position="129"/>
    </location>
</feature>
<dbReference type="SUPFAM" id="SSF140741">
    <property type="entry name" value="RUN domain-like"/>
    <property type="match status" value="1"/>
</dbReference>
<evidence type="ECO:0008006" key="8">
    <source>
        <dbReference type="Google" id="ProtNLM"/>
    </source>
</evidence>
<evidence type="ECO:0000256" key="3">
    <source>
        <dbReference type="SAM" id="MobiDB-lite"/>
    </source>
</evidence>
<proteinExistence type="predicted"/>
<dbReference type="PROSITE" id="PS50826">
    <property type="entry name" value="RUN"/>
    <property type="match status" value="1"/>
</dbReference>
<dbReference type="Gene3D" id="2.30.30.40">
    <property type="entry name" value="SH3 Domains"/>
    <property type="match status" value="1"/>
</dbReference>
<feature type="region of interest" description="Disordered" evidence="3">
    <location>
        <begin position="230"/>
        <end position="260"/>
    </location>
</feature>
<dbReference type="InterPro" id="IPR047343">
    <property type="entry name" value="RUSC1_2"/>
</dbReference>
<protein>
    <recommendedName>
        <fullName evidence="8">Iporin</fullName>
    </recommendedName>
</protein>
<feature type="compositionally biased region" description="Polar residues" evidence="3">
    <location>
        <begin position="239"/>
        <end position="256"/>
    </location>
</feature>
<feature type="region of interest" description="Disordered" evidence="3">
    <location>
        <begin position="710"/>
        <end position="742"/>
    </location>
</feature>
<sequence length="984" mass="109387">MPQRAPSIASQKKRPFSCNDLEMLKAKGFSHVRDWDSLNFLLPKECKEILADIPEVAKHLKKSSIEKQNTSRTMKHRRRPVSCDYTERYAPNHTNVSSSSSTATQPSSGYRGSSTILNDSQNSPAPGTNLNPLFVYRYDSVTSSEASLMQSERQKSITTTPALPQRYINVTHGEVIPPRPPLPKSILSKESKRHSSCETSGEGAYMEDVKYKRISLQEPYYLVRNKRLSETEDEGVDAGTSSSSLDEQEPTVTSRPKSNRLFPNMSIDELAQFEEFLKCSGISSSDPEDLSEENLTQLRSYVSKFLSLKMNQEGGEYFGGKKTVSFAEKVNILPKNLEVRPPSFLAPNNSPNVSAFGHHKNYQNAPEGKEMDPAYSSPQTTPIHRQSYNMVQKWSLINGVTNAVDLLTKHFSTATNQAELSALGDSNLNPSCAKLALTHLCPAIYAVLSDGLKPNLETSFGAINNSVWQVVEASAKQGPLTKALNELVMRINSEDAITEGVVKFNTFVFGLLNVRSLDAWASYLRTRESVLRKHYDNDSLLILSHTGGPNIRTLIDKLITALQPLAVYPFQLDLFYETKQLHMSLKRMEALSPTHKLSFKQWTSPGLSVHSNPSNSDSEEISAATTVRHRSAYQEEENLPDLLNSSTNVKVKCRSDKERPRSCCDPGLLSKPNFKLGEDVTIIAKKRWSGIALNSKLYQVYDRLAREDDEEYTDSLENTNNYRTDDCEENNSDENIPPIQPESLECNVNEEGRPLNGRRFKKLQQRWEMLSGKDQSFSPPSSPTHTPNTPTPNTPSKSRIPRLITSPVKPVSGIPVAVPQAGKMQNGKVGVKKVTTPPGGRGQGICKINTIKNSPAKKTSTTNTRTSRMDQAEFGIDNSKHPPRPSSLPYKPATQNNKSSKIPPRRAVSSSLNRRPLSVHSKTPKVVRTLSHRLPSESGHLSYNEGENLKVILKVDEKWLLCCRGTQKGLVPISAVMSADIGAF</sequence>
<feature type="compositionally biased region" description="Low complexity" evidence="3">
    <location>
        <begin position="97"/>
        <end position="108"/>
    </location>
</feature>
<evidence type="ECO:0000259" key="5">
    <source>
        <dbReference type="PROSITE" id="PS50826"/>
    </source>
</evidence>
<dbReference type="PANTHER" id="PTHR15591:SF13">
    <property type="entry name" value="RUN DOMAIN-CONTAINING PROTEIN"/>
    <property type="match status" value="1"/>
</dbReference>
<organism evidence="6 7">
    <name type="scientific">Cryptolaemus montrouzieri</name>
    <dbReference type="NCBI Taxonomy" id="559131"/>
    <lineage>
        <taxon>Eukaryota</taxon>
        <taxon>Metazoa</taxon>
        <taxon>Ecdysozoa</taxon>
        <taxon>Arthropoda</taxon>
        <taxon>Hexapoda</taxon>
        <taxon>Insecta</taxon>
        <taxon>Pterygota</taxon>
        <taxon>Neoptera</taxon>
        <taxon>Endopterygota</taxon>
        <taxon>Coleoptera</taxon>
        <taxon>Polyphaga</taxon>
        <taxon>Cucujiformia</taxon>
        <taxon>Coccinelloidea</taxon>
        <taxon>Coccinellidae</taxon>
        <taxon>Scymninae</taxon>
        <taxon>Scymnini</taxon>
        <taxon>Cryptolaemus</taxon>
    </lineage>
</organism>
<reference evidence="6 7" key="1">
    <citation type="journal article" date="2021" name="BMC Biol.">
        <title>Horizontally acquired antibacterial genes associated with adaptive radiation of ladybird beetles.</title>
        <authorList>
            <person name="Li H.S."/>
            <person name="Tang X.F."/>
            <person name="Huang Y.H."/>
            <person name="Xu Z.Y."/>
            <person name="Chen M.L."/>
            <person name="Du X.Y."/>
            <person name="Qiu B.Y."/>
            <person name="Chen P.T."/>
            <person name="Zhang W."/>
            <person name="Slipinski A."/>
            <person name="Escalona H.E."/>
            <person name="Waterhouse R.M."/>
            <person name="Zwick A."/>
            <person name="Pang H."/>
        </authorList>
    </citation>
    <scope>NUCLEOTIDE SEQUENCE [LARGE SCALE GENOMIC DNA]</scope>
    <source>
        <strain evidence="6">SYSU2018</strain>
    </source>
</reference>
<feature type="domain" description="SH3" evidence="4">
    <location>
        <begin position="922"/>
        <end position="981"/>
    </location>
</feature>
<evidence type="ECO:0000313" key="6">
    <source>
        <dbReference type="EMBL" id="KAL3279078.1"/>
    </source>
</evidence>
<evidence type="ECO:0000256" key="2">
    <source>
        <dbReference type="PROSITE-ProRule" id="PRU00192"/>
    </source>
</evidence>
<dbReference type="InterPro" id="IPR037213">
    <property type="entry name" value="Run_dom_sf"/>
</dbReference>
<feature type="domain" description="RUN" evidence="5">
    <location>
        <begin position="431"/>
        <end position="577"/>
    </location>
</feature>
<evidence type="ECO:0000256" key="1">
    <source>
        <dbReference type="ARBA" id="ARBA00022443"/>
    </source>
</evidence>
<feature type="compositionally biased region" description="Basic and acidic residues" evidence="3">
    <location>
        <begin position="187"/>
        <end position="196"/>
    </location>
</feature>
<feature type="region of interest" description="Disordered" evidence="3">
    <location>
        <begin position="770"/>
        <end position="801"/>
    </location>
</feature>
<keyword evidence="1 2" id="KW-0728">SH3 domain</keyword>
<dbReference type="Gene3D" id="1.20.58.900">
    <property type="match status" value="1"/>
</dbReference>
<feature type="region of interest" description="Disordered" evidence="3">
    <location>
        <begin position="834"/>
        <end position="923"/>
    </location>
</feature>
<comment type="caution">
    <text evidence="6">The sequence shown here is derived from an EMBL/GenBank/DDBJ whole genome shotgun (WGS) entry which is preliminary data.</text>
</comment>
<dbReference type="Proteomes" id="UP001516400">
    <property type="component" value="Unassembled WGS sequence"/>
</dbReference>
<dbReference type="InterPro" id="IPR001452">
    <property type="entry name" value="SH3_domain"/>
</dbReference>
<feature type="region of interest" description="Disordered" evidence="3">
    <location>
        <begin position="173"/>
        <end position="201"/>
    </location>
</feature>
<dbReference type="InterPro" id="IPR004012">
    <property type="entry name" value="Run_dom"/>
</dbReference>
<dbReference type="InterPro" id="IPR036028">
    <property type="entry name" value="SH3-like_dom_sf"/>
</dbReference>
<feature type="region of interest" description="Disordered" evidence="3">
    <location>
        <begin position="60"/>
        <end position="129"/>
    </location>
</feature>
<keyword evidence="7" id="KW-1185">Reference proteome</keyword>
<feature type="compositionally biased region" description="Low complexity" evidence="3">
    <location>
        <begin position="857"/>
        <end position="866"/>
    </location>
</feature>
<dbReference type="SMART" id="SM00593">
    <property type="entry name" value="RUN"/>
    <property type="match status" value="1"/>
</dbReference>
<dbReference type="PANTHER" id="PTHR15591">
    <property type="entry name" value="RUN AND SH3 DOMAIN CONTAINING"/>
    <property type="match status" value="1"/>
</dbReference>
<gene>
    <name evidence="6" type="ORF">HHI36_016592</name>
</gene>
<dbReference type="AlphaFoldDB" id="A0ABD2NK85"/>
<accession>A0ABD2NK85</accession>
<dbReference type="Pfam" id="PF02759">
    <property type="entry name" value="RUN"/>
    <property type="match status" value="1"/>
</dbReference>